<evidence type="ECO:0000256" key="2">
    <source>
        <dbReference type="ARBA" id="ARBA00022485"/>
    </source>
</evidence>
<dbReference type="OrthoDB" id="9811700at2"/>
<dbReference type="HOGENOM" id="CLU_032118_2_0_7"/>
<protein>
    <submittedName>
        <fullName evidence="8">Cytochrome c oxidase accessory protein FixG</fullName>
    </submittedName>
</protein>
<dbReference type="Proteomes" id="UP000002402">
    <property type="component" value="Chromosome"/>
</dbReference>
<dbReference type="eggNOG" id="COG0348">
    <property type="taxonomic scope" value="Bacteria"/>
</dbReference>
<dbReference type="InterPro" id="IPR032879">
    <property type="entry name" value="FixG_C"/>
</dbReference>
<dbReference type="SUPFAM" id="SSF54862">
    <property type="entry name" value="4Fe-4S ferredoxins"/>
    <property type="match status" value="1"/>
</dbReference>
<evidence type="ECO:0000256" key="3">
    <source>
        <dbReference type="ARBA" id="ARBA00022723"/>
    </source>
</evidence>
<keyword evidence="6" id="KW-0411">Iron-sulfur</keyword>
<evidence type="ECO:0000256" key="5">
    <source>
        <dbReference type="ARBA" id="ARBA00023004"/>
    </source>
</evidence>
<dbReference type="Pfam" id="PF12801">
    <property type="entry name" value="Fer4_5"/>
    <property type="match status" value="1"/>
</dbReference>
<organism evidence="8 9">
    <name type="scientific">Myxococcus xanthus (strain DK1622)</name>
    <dbReference type="NCBI Taxonomy" id="246197"/>
    <lineage>
        <taxon>Bacteria</taxon>
        <taxon>Pseudomonadati</taxon>
        <taxon>Myxococcota</taxon>
        <taxon>Myxococcia</taxon>
        <taxon>Myxococcales</taxon>
        <taxon>Cystobacterineae</taxon>
        <taxon>Myxococcaceae</taxon>
        <taxon>Myxococcus</taxon>
    </lineage>
</organism>
<dbReference type="EMBL" id="CP000113">
    <property type="protein sequence ID" value="ABF87750.1"/>
    <property type="molecule type" value="Genomic_DNA"/>
</dbReference>
<dbReference type="InterPro" id="IPR017896">
    <property type="entry name" value="4Fe4S_Fe-S-bd"/>
</dbReference>
<evidence type="ECO:0000256" key="1">
    <source>
        <dbReference type="ARBA" id="ARBA00022448"/>
    </source>
</evidence>
<dbReference type="PROSITE" id="PS51379">
    <property type="entry name" value="4FE4S_FER_2"/>
    <property type="match status" value="1"/>
</dbReference>
<evidence type="ECO:0000256" key="6">
    <source>
        <dbReference type="ARBA" id="ARBA00023014"/>
    </source>
</evidence>
<keyword evidence="5" id="KW-0408">Iron</keyword>
<evidence type="ECO:0000313" key="9">
    <source>
        <dbReference type="Proteomes" id="UP000002402"/>
    </source>
</evidence>
<dbReference type="Pfam" id="PF11614">
    <property type="entry name" value="FixG_C"/>
    <property type="match status" value="1"/>
</dbReference>
<dbReference type="EnsemblBacteria" id="ABF87750">
    <property type="protein sequence ID" value="ABF87750"/>
    <property type="gene ID" value="MXAN_5538"/>
</dbReference>
<dbReference type="RefSeq" id="WP_011555492.1">
    <property type="nucleotide sequence ID" value="NC_008095.1"/>
</dbReference>
<keyword evidence="1" id="KW-0813">Transport</keyword>
<dbReference type="InterPro" id="IPR051684">
    <property type="entry name" value="Electron_Trans/Redox"/>
</dbReference>
<evidence type="ECO:0000313" key="8">
    <source>
        <dbReference type="EMBL" id="ABF87750.1"/>
    </source>
</evidence>
<accession>Q1D0Z6</accession>
<reference evidence="8 9" key="1">
    <citation type="journal article" date="2006" name="Proc. Natl. Acad. Sci. U.S.A.">
        <title>Evolution of sensory complexity recorded in a myxobacterial genome.</title>
        <authorList>
            <person name="Goldman B.S."/>
            <person name="Nierman W.C."/>
            <person name="Kaiser D."/>
            <person name="Slater S.C."/>
            <person name="Durkin A.S."/>
            <person name="Eisen J.A."/>
            <person name="Ronning C.M."/>
            <person name="Barbazuk W.B."/>
            <person name="Blanchard M."/>
            <person name="Field C."/>
            <person name="Halling C."/>
            <person name="Hinkle G."/>
            <person name="Iartchuk O."/>
            <person name="Kim H.S."/>
            <person name="Mackenzie C."/>
            <person name="Madupu R."/>
            <person name="Miller N."/>
            <person name="Shvartsbeyn A."/>
            <person name="Sullivan S.A."/>
            <person name="Vaudin M."/>
            <person name="Wiegand R."/>
            <person name="Kaplan H.B."/>
        </authorList>
    </citation>
    <scope>NUCLEOTIDE SEQUENCE [LARGE SCALE GENOMIC DNA]</scope>
    <source>
        <strain evidence="9">DK1622</strain>
    </source>
</reference>
<keyword evidence="9" id="KW-1185">Reference proteome</keyword>
<dbReference type="Pfam" id="PF13746">
    <property type="entry name" value="Fer4_18"/>
    <property type="match status" value="1"/>
</dbReference>
<dbReference type="InterPro" id="IPR013783">
    <property type="entry name" value="Ig-like_fold"/>
</dbReference>
<dbReference type="GeneID" id="41362786"/>
<dbReference type="GO" id="GO:0046872">
    <property type="term" value="F:metal ion binding"/>
    <property type="evidence" value="ECO:0007669"/>
    <property type="project" value="UniProtKB-KW"/>
</dbReference>
<dbReference type="GO" id="GO:0005886">
    <property type="term" value="C:plasma membrane"/>
    <property type="evidence" value="ECO:0007669"/>
    <property type="project" value="TreeGrafter"/>
</dbReference>
<keyword evidence="4" id="KW-0249">Electron transport</keyword>
<keyword evidence="3" id="KW-0479">Metal-binding</keyword>
<name>Q1D0Z6_MYXXD</name>
<gene>
    <name evidence="8" type="primary">fixG</name>
    <name evidence="8" type="ordered locus">MXAN_5538</name>
</gene>
<sequence length="479" mass="52718">MSAAPQRDGPRIDQLTSIHADGSRLALHPADVHGRFITRRRVGFAVLIAIYLALPLVEVGGHPAVHLDVAARRFYLFGGTYNAQDFWRVLFLLTSVGFGLLFFTAWLGRVWCGWACPQTVFLEALYRPIERFFDGPRERRLKAAKEPWTPVRVARAVLKHGAYAAVSLLISHAALSLFVSAGGLIAMVADGPVASPVAFTWAMAVTGALYFNFAWFREQLCVVVCPYGRLQSAMQDRDSLIVGYDTRRGEPRGRLIKAAPGVPAPPPRGDCVDCFKCVAVCPTGIDIRNGLQMDCLACAQCVDACDGVMDKLGRPRGLIRYDSLNGLDGQPRRVLRPRLFIYGALMLVAVVGFTLSLVRRVPFEANLLRFQGMPYVVEQGTVRNQFELHLVNKNPSETVLTIRVDSPVPAKVVVPQAQVTLASLESFRVPLFITVDQSGTELPFHFTVEVADAASGEVKRMEARFLGPVYSLQPEAQLP</sequence>
<dbReference type="AlphaFoldDB" id="Q1D0Z6"/>
<keyword evidence="2" id="KW-0004">4Fe-4S</keyword>
<dbReference type="KEGG" id="mxa:MXAN_5538"/>
<dbReference type="PANTHER" id="PTHR30176:SF3">
    <property type="entry name" value="FERREDOXIN-TYPE PROTEIN NAPH"/>
    <property type="match status" value="1"/>
</dbReference>
<feature type="domain" description="4Fe-4S ferredoxin-type" evidence="7">
    <location>
        <begin position="261"/>
        <end position="290"/>
    </location>
</feature>
<dbReference type="Gene3D" id="2.60.40.10">
    <property type="entry name" value="Immunoglobulins"/>
    <property type="match status" value="1"/>
</dbReference>
<dbReference type="GO" id="GO:0051539">
    <property type="term" value="F:4 iron, 4 sulfur cluster binding"/>
    <property type="evidence" value="ECO:0007669"/>
    <property type="project" value="UniProtKB-KW"/>
</dbReference>
<dbReference type="STRING" id="246197.MXAN_5538"/>
<dbReference type="PANTHER" id="PTHR30176">
    <property type="entry name" value="FERREDOXIN-TYPE PROTEIN NAPH"/>
    <property type="match status" value="1"/>
</dbReference>
<dbReference type="InterPro" id="IPR014116">
    <property type="entry name" value="Cyt_c_oxidase_cbb3_FixG"/>
</dbReference>
<proteinExistence type="predicted"/>
<dbReference type="InterPro" id="IPR017900">
    <property type="entry name" value="4Fe4S_Fe_S_CS"/>
</dbReference>
<dbReference type="NCBIfam" id="TIGR02745">
    <property type="entry name" value="ccoG_rdxA_fixG"/>
    <property type="match status" value="1"/>
</dbReference>
<evidence type="ECO:0000256" key="4">
    <source>
        <dbReference type="ARBA" id="ARBA00022982"/>
    </source>
</evidence>
<dbReference type="PROSITE" id="PS00198">
    <property type="entry name" value="4FE4S_FER_1"/>
    <property type="match status" value="1"/>
</dbReference>
<evidence type="ECO:0000259" key="7">
    <source>
        <dbReference type="PROSITE" id="PS51379"/>
    </source>
</evidence>